<reference evidence="2" key="1">
    <citation type="submission" date="2016-01" db="EMBL/GenBank/DDBJ databases">
        <title>Draft genome of Chromobacterium sp. F49.</title>
        <authorList>
            <person name="Hong K.W."/>
        </authorList>
    </citation>
    <scope>NUCLEOTIDE SEQUENCE [LARGE SCALE GENOMIC DNA]</scope>
    <source>
        <strain evidence="2">M63</strain>
    </source>
</reference>
<evidence type="ECO:0000313" key="2">
    <source>
        <dbReference type="Proteomes" id="UP000076563"/>
    </source>
</evidence>
<sequence>MPLARCYFVARRVLLESRILVSPYFRKYDASRFIKRAFAVDLNTVFGRIQFVRYRSVVHGDFVKTGLRRVNRHMVQPCPTKRLPAVTDCFGQQIRPSGRWNDLFDVLRILAPSAFYVFNTSE</sequence>
<dbReference type="AlphaFoldDB" id="A0A165PM70"/>
<gene>
    <name evidence="1" type="ORF">AV654_05635</name>
</gene>
<evidence type="ECO:0000313" key="1">
    <source>
        <dbReference type="EMBL" id="KZE71686.1"/>
    </source>
</evidence>
<organism evidence="1 2">
    <name type="scientific">Paenibacillus elgii</name>
    <dbReference type="NCBI Taxonomy" id="189691"/>
    <lineage>
        <taxon>Bacteria</taxon>
        <taxon>Bacillati</taxon>
        <taxon>Bacillota</taxon>
        <taxon>Bacilli</taxon>
        <taxon>Bacillales</taxon>
        <taxon>Paenibacillaceae</taxon>
        <taxon>Paenibacillus</taxon>
    </lineage>
</organism>
<accession>A0A165PM70</accession>
<dbReference type="EMBL" id="LQRA01000110">
    <property type="protein sequence ID" value="KZE71686.1"/>
    <property type="molecule type" value="Genomic_DNA"/>
</dbReference>
<comment type="caution">
    <text evidence="1">The sequence shown here is derived from an EMBL/GenBank/DDBJ whole genome shotgun (WGS) entry which is preliminary data.</text>
</comment>
<protein>
    <submittedName>
        <fullName evidence="1">Uncharacterized protein</fullName>
    </submittedName>
</protein>
<proteinExistence type="predicted"/>
<dbReference type="Proteomes" id="UP000076563">
    <property type="component" value="Unassembled WGS sequence"/>
</dbReference>
<keyword evidence="2" id="KW-1185">Reference proteome</keyword>
<name>A0A165PM70_9BACL</name>